<sequence length="318" mass="34339">MMEILSNGPLNIIVDRGRIGFLASGVSRSGAIDSLSYELGNAMLGNSREAASIEINNFPFKVRMSEACCVAITGALSTSRIGQKQHAPWSRLKVNAGETLVIEAPQEGRCVYLAIEGGIEVQRVLNSCATDLKAAFGGHEGKALAKGDSLRSSPRNSAASAAPSSLFDPALQTYWRALSEAGTTVRVLPSAEWQEFSDESKERFFNTHYTVGRSSNRQGYRLSGAVLKRTVNRELLSHGIVPGTVQIPTSGEPIIQLVDANTCGGYPKLVNVIEADLWKLGQLMPGRTLRFELTDIDAALSAGAQRHSLFETTATQWR</sequence>
<dbReference type="InterPro" id="IPR029000">
    <property type="entry name" value="Cyclophilin-like_dom_sf"/>
</dbReference>
<proteinExistence type="predicted"/>
<dbReference type="AlphaFoldDB" id="A0A6A7YMJ7"/>
<evidence type="ECO:0000256" key="1">
    <source>
        <dbReference type="ARBA" id="ARBA00022741"/>
    </source>
</evidence>
<dbReference type="PANTHER" id="PTHR43309">
    <property type="entry name" value="5-OXOPROLINASE SUBUNIT C"/>
    <property type="match status" value="1"/>
</dbReference>
<keyword evidence="6" id="KW-0456">Lyase</keyword>
<organism evidence="6 8">
    <name type="scientific">Pseudomonas helleri</name>
    <dbReference type="NCBI Taxonomy" id="1608996"/>
    <lineage>
        <taxon>Bacteria</taxon>
        <taxon>Pseudomonadati</taxon>
        <taxon>Pseudomonadota</taxon>
        <taxon>Gammaproteobacteria</taxon>
        <taxon>Pseudomonadales</taxon>
        <taxon>Pseudomonadaceae</taxon>
        <taxon>Pseudomonas</taxon>
    </lineage>
</organism>
<dbReference type="InterPro" id="IPR052708">
    <property type="entry name" value="PxpC"/>
</dbReference>
<dbReference type="EMBL" id="WIWJ01000002">
    <property type="protein sequence ID" value="MQT45385.1"/>
    <property type="molecule type" value="Genomic_DNA"/>
</dbReference>
<dbReference type="Proteomes" id="UP000489190">
    <property type="component" value="Unassembled WGS sequence"/>
</dbReference>
<dbReference type="EMBL" id="WIWI01000061">
    <property type="protein sequence ID" value="MQT91431.1"/>
    <property type="molecule type" value="Genomic_DNA"/>
</dbReference>
<dbReference type="GO" id="GO:0016829">
    <property type="term" value="F:lyase activity"/>
    <property type="evidence" value="ECO:0007669"/>
    <property type="project" value="UniProtKB-KW"/>
</dbReference>
<reference evidence="7 8" key="1">
    <citation type="submission" date="2019-10" db="EMBL/GenBank/DDBJ databases">
        <title>Evaluation of single-gene subtyping targets for Pseudomonas.</title>
        <authorList>
            <person name="Reichler S.J."/>
            <person name="Orsi R.H."/>
            <person name="Wiedmann M."/>
            <person name="Martin N.H."/>
            <person name="Murphy S.I."/>
        </authorList>
    </citation>
    <scope>NUCLEOTIDE SEQUENCE [LARGE SCALE GENOMIC DNA]</scope>
    <source>
        <strain evidence="6 8">FSL R10-3254</strain>
        <strain evidence="5 7">FSL R10-3257</strain>
    </source>
</reference>
<evidence type="ECO:0000259" key="4">
    <source>
        <dbReference type="SMART" id="SM00797"/>
    </source>
</evidence>
<protein>
    <submittedName>
        <fullName evidence="6">5-oxoprolinase/urea amidolyase family protein</fullName>
    </submittedName>
</protein>
<accession>A0A6A7YMJ7</accession>
<feature type="domain" description="Carboxyltransferase" evidence="4">
    <location>
        <begin position="23"/>
        <end position="309"/>
    </location>
</feature>
<keyword evidence="2" id="KW-0378">Hydrolase</keyword>
<evidence type="ECO:0000313" key="6">
    <source>
        <dbReference type="EMBL" id="MQT91431.1"/>
    </source>
</evidence>
<dbReference type="GO" id="GO:0016787">
    <property type="term" value="F:hydrolase activity"/>
    <property type="evidence" value="ECO:0007669"/>
    <property type="project" value="UniProtKB-KW"/>
</dbReference>
<dbReference type="Proteomes" id="UP000441404">
    <property type="component" value="Unassembled WGS sequence"/>
</dbReference>
<dbReference type="SMART" id="SM00797">
    <property type="entry name" value="AHS2"/>
    <property type="match status" value="1"/>
</dbReference>
<dbReference type="SUPFAM" id="SSF50891">
    <property type="entry name" value="Cyclophilin-like"/>
    <property type="match status" value="1"/>
</dbReference>
<dbReference type="NCBIfam" id="TIGR00724">
    <property type="entry name" value="urea_amlyse_rel"/>
    <property type="match status" value="1"/>
</dbReference>
<dbReference type="InterPro" id="IPR003778">
    <property type="entry name" value="CT_A_B"/>
</dbReference>
<keyword evidence="1" id="KW-0547">Nucleotide-binding</keyword>
<gene>
    <name evidence="6" type="ORF">GHO39_20155</name>
    <name evidence="5" type="ORF">GHO40_01345</name>
</gene>
<evidence type="ECO:0000256" key="2">
    <source>
        <dbReference type="ARBA" id="ARBA00022801"/>
    </source>
</evidence>
<evidence type="ECO:0000313" key="8">
    <source>
        <dbReference type="Proteomes" id="UP000489190"/>
    </source>
</evidence>
<comment type="caution">
    <text evidence="6">The sequence shown here is derived from an EMBL/GenBank/DDBJ whole genome shotgun (WGS) entry which is preliminary data.</text>
</comment>
<dbReference type="PANTHER" id="PTHR43309:SF3">
    <property type="entry name" value="5-OXOPROLINASE SUBUNIT C"/>
    <property type="match status" value="1"/>
</dbReference>
<dbReference type="RefSeq" id="WP_153330149.1">
    <property type="nucleotide sequence ID" value="NZ_WIWI01000061.1"/>
</dbReference>
<evidence type="ECO:0000313" key="7">
    <source>
        <dbReference type="Proteomes" id="UP000441404"/>
    </source>
</evidence>
<dbReference type="Pfam" id="PF02626">
    <property type="entry name" value="CT_A_B"/>
    <property type="match status" value="1"/>
</dbReference>
<name>A0A6A7YMJ7_9PSED</name>
<dbReference type="GO" id="GO:0005524">
    <property type="term" value="F:ATP binding"/>
    <property type="evidence" value="ECO:0007669"/>
    <property type="project" value="UniProtKB-KW"/>
</dbReference>
<keyword evidence="3" id="KW-0067">ATP-binding</keyword>
<dbReference type="Gene3D" id="2.40.100.10">
    <property type="entry name" value="Cyclophilin-like"/>
    <property type="match status" value="1"/>
</dbReference>
<evidence type="ECO:0000313" key="5">
    <source>
        <dbReference type="EMBL" id="MQT45385.1"/>
    </source>
</evidence>
<evidence type="ECO:0000256" key="3">
    <source>
        <dbReference type="ARBA" id="ARBA00022840"/>
    </source>
</evidence>